<keyword evidence="2" id="KW-1185">Reference proteome</keyword>
<dbReference type="Proteomes" id="UP000427166">
    <property type="component" value="Segment"/>
</dbReference>
<accession>A0A649VQA1</accession>
<reference evidence="1 2" key="1">
    <citation type="submission" date="2019-10" db="EMBL/GenBank/DDBJ databases">
        <authorList>
            <person name="Davis E.R."/>
            <person name="Mohamed A."/>
            <person name="Ilzat A."/>
            <person name="Sivanathan V."/>
            <person name="Garlena R.A."/>
            <person name="Russell D.A."/>
            <person name="Pope W.H."/>
            <person name="Jacobs-Sera D."/>
            <person name="Hatfull G.F."/>
        </authorList>
    </citation>
    <scope>NUCLEOTIDE SEQUENCE [LARGE SCALE GENOMIC DNA]</scope>
</reference>
<sequence length="287" mass="31793">MVSVVIKATTSPPKPERHTMLTFDKITTGSVKKFPASEIFLVASRAPVYGQDSLLAGAKPSITSVVTAFSCDWILNGMPISLDDGGDEDMYYTFDEYNCLDTATLTQQFVLRRDVPAWPETKEAYPGYLNQMFAELTRDVRIGIKRALRTQSKITAVETVPFSMPFHSVAMPLKDTAGTKSNRKARLGTYWSANQFMERVFDIVADSDTSPTHAEQVANYIAKNIAGPVDHAALLVVHRDPAAETYNQRPVSPSIDISEKIGKPRVYARSDSGTQMFITSRADRVEL</sequence>
<proteinExistence type="predicted"/>
<dbReference type="RefSeq" id="YP_010754304.1">
    <property type="nucleotide sequence ID" value="NC_073458.1"/>
</dbReference>
<evidence type="ECO:0000313" key="2">
    <source>
        <dbReference type="Proteomes" id="UP000427166"/>
    </source>
</evidence>
<dbReference type="GeneID" id="80018890"/>
<gene>
    <name evidence="1" type="primary">37</name>
    <name evidence="1" type="ORF">SEA_EMIROSE_37</name>
</gene>
<name>A0A649VQA1_9CAUD</name>
<evidence type="ECO:0000313" key="1">
    <source>
        <dbReference type="EMBL" id="QGJ94169.1"/>
    </source>
</evidence>
<organism evidence="1 2">
    <name type="scientific">Corynebacterium phage EmiRose</name>
    <dbReference type="NCBI Taxonomy" id="2565372"/>
    <lineage>
        <taxon>Viruses</taxon>
        <taxon>Duplodnaviria</taxon>
        <taxon>Heunggongvirae</taxon>
        <taxon>Uroviricota</taxon>
        <taxon>Caudoviricetes</taxon>
        <taxon>Emirosevirus</taxon>
        <taxon>Emirosevirus emirose</taxon>
    </lineage>
</organism>
<dbReference type="EMBL" id="MN586033">
    <property type="protein sequence ID" value="QGJ94169.1"/>
    <property type="molecule type" value="Genomic_DNA"/>
</dbReference>
<dbReference type="KEGG" id="vg:80018890"/>
<protein>
    <submittedName>
        <fullName evidence="1">Uncharacterized protein</fullName>
    </submittedName>
</protein>